<accession>A0A0A9AL98</accession>
<reference evidence="1" key="1">
    <citation type="submission" date="2014-09" db="EMBL/GenBank/DDBJ databases">
        <authorList>
            <person name="Magalhaes I.L.F."/>
            <person name="Oliveira U."/>
            <person name="Santos F.R."/>
            <person name="Vidigal T.H.D.A."/>
            <person name="Brescovit A.D."/>
            <person name="Santos A.J."/>
        </authorList>
    </citation>
    <scope>NUCLEOTIDE SEQUENCE</scope>
    <source>
        <tissue evidence="1">Shoot tissue taken approximately 20 cm above the soil surface</tissue>
    </source>
</reference>
<proteinExistence type="predicted"/>
<reference evidence="1" key="2">
    <citation type="journal article" date="2015" name="Data Brief">
        <title>Shoot transcriptome of the giant reed, Arundo donax.</title>
        <authorList>
            <person name="Barrero R.A."/>
            <person name="Guerrero F.D."/>
            <person name="Moolhuijzen P."/>
            <person name="Goolsby J.A."/>
            <person name="Tidwell J."/>
            <person name="Bellgard S.E."/>
            <person name="Bellgard M.I."/>
        </authorList>
    </citation>
    <scope>NUCLEOTIDE SEQUENCE</scope>
    <source>
        <tissue evidence="1">Shoot tissue taken approximately 20 cm above the soil surface</tissue>
    </source>
</reference>
<name>A0A0A9AL98_ARUDO</name>
<dbReference type="EMBL" id="GBRH01250018">
    <property type="protein sequence ID" value="JAD47877.1"/>
    <property type="molecule type" value="Transcribed_RNA"/>
</dbReference>
<organism evidence="1">
    <name type="scientific">Arundo donax</name>
    <name type="common">Giant reed</name>
    <name type="synonym">Donax arundinaceus</name>
    <dbReference type="NCBI Taxonomy" id="35708"/>
    <lineage>
        <taxon>Eukaryota</taxon>
        <taxon>Viridiplantae</taxon>
        <taxon>Streptophyta</taxon>
        <taxon>Embryophyta</taxon>
        <taxon>Tracheophyta</taxon>
        <taxon>Spermatophyta</taxon>
        <taxon>Magnoliopsida</taxon>
        <taxon>Liliopsida</taxon>
        <taxon>Poales</taxon>
        <taxon>Poaceae</taxon>
        <taxon>PACMAD clade</taxon>
        <taxon>Arundinoideae</taxon>
        <taxon>Arundineae</taxon>
        <taxon>Arundo</taxon>
    </lineage>
</organism>
<evidence type="ECO:0000313" key="1">
    <source>
        <dbReference type="EMBL" id="JAD47877.1"/>
    </source>
</evidence>
<sequence length="20" mass="2277">MSPEPFDSTILQHFPQCVAE</sequence>
<protein>
    <submittedName>
        <fullName evidence="1">Uncharacterized protein</fullName>
    </submittedName>
</protein>
<dbReference type="AlphaFoldDB" id="A0A0A9AL98"/>